<dbReference type="PANTHER" id="PTHR12320:SF87">
    <property type="entry name" value="PROTEIN PHOSPHATASE 2C 24-RELATED"/>
    <property type="match status" value="1"/>
</dbReference>
<dbReference type="EC" id="3.1.3.16" evidence="1"/>
<gene>
    <name evidence="6" type="ORF">HU200_007418</name>
</gene>
<feature type="region of interest" description="Disordered" evidence="4">
    <location>
        <begin position="701"/>
        <end position="836"/>
    </location>
</feature>
<comment type="catalytic activity">
    <reaction evidence="3">
        <text>O-phospho-L-threonyl-[protein] + H2O = L-threonyl-[protein] + phosphate</text>
        <dbReference type="Rhea" id="RHEA:47004"/>
        <dbReference type="Rhea" id="RHEA-COMP:11060"/>
        <dbReference type="Rhea" id="RHEA-COMP:11605"/>
        <dbReference type="ChEBI" id="CHEBI:15377"/>
        <dbReference type="ChEBI" id="CHEBI:30013"/>
        <dbReference type="ChEBI" id="CHEBI:43474"/>
        <dbReference type="ChEBI" id="CHEBI:61977"/>
        <dbReference type="EC" id="3.1.3.16"/>
    </reaction>
</comment>
<dbReference type="SMART" id="SM00332">
    <property type="entry name" value="PP2Cc"/>
    <property type="match status" value="1"/>
</dbReference>
<dbReference type="Pfam" id="PF13672">
    <property type="entry name" value="PP2C_2"/>
    <property type="match status" value="1"/>
</dbReference>
<reference evidence="6" key="1">
    <citation type="submission" date="2020-07" db="EMBL/GenBank/DDBJ databases">
        <title>Genome sequence and genetic diversity analysis of an under-domesticated orphan crop, white fonio (Digitaria exilis).</title>
        <authorList>
            <person name="Bennetzen J.L."/>
            <person name="Chen S."/>
            <person name="Ma X."/>
            <person name="Wang X."/>
            <person name="Yssel A.E.J."/>
            <person name="Chaluvadi S.R."/>
            <person name="Johnson M."/>
            <person name="Gangashetty P."/>
            <person name="Hamidou F."/>
            <person name="Sanogo M.D."/>
            <person name="Zwaenepoel A."/>
            <person name="Wallace J."/>
            <person name="Van De Peer Y."/>
            <person name="Van Deynze A."/>
        </authorList>
    </citation>
    <scope>NUCLEOTIDE SEQUENCE</scope>
    <source>
        <tissue evidence="6">Leaves</tissue>
    </source>
</reference>
<keyword evidence="7" id="KW-1185">Reference proteome</keyword>
<dbReference type="InterPro" id="IPR039123">
    <property type="entry name" value="PPTC7"/>
</dbReference>
<evidence type="ECO:0000259" key="5">
    <source>
        <dbReference type="PROSITE" id="PS51746"/>
    </source>
</evidence>
<evidence type="ECO:0000313" key="6">
    <source>
        <dbReference type="EMBL" id="KAF8768854.1"/>
    </source>
</evidence>
<feature type="compositionally biased region" description="Low complexity" evidence="4">
    <location>
        <begin position="411"/>
        <end position="423"/>
    </location>
</feature>
<sequence>MEQHMARTLVEIDRRIPGALRAAFKICHLPPPDEIANFAAALLPPLDPACEPTDYDDPPPNGCLRMVFDSCSIKDHGEDAHFGLAEAGVVGVADGVGSYRGHPGVDASAFARALMTNAHMEVLTSMPGTAHVCPRTLLERAHQRTVAAGTPAASTAVIVSLAGGALRWAYVGDSGFAVFRDGMVVRRSRPQQHRFNCPYQLSSKRDGAVAIALAEAGEVPAKDGDVVVVATDGLFDNVTDDELERIVRMGTALGFSPTNMAEVLAGFAFEASSVMGRRERGKAFFTGGKPDDITVVVAYIIILLVFGGLLDDAADVFLDVVPLGAMSSSAASGPAIIVVSTLDTHECWATQQVVLAGQGLLVQRGHVVATLVVLRVQWQRLAAAELLDLPVMSTSVPLSAGFSLAFSRLSASPPTTHPSSTQPPAAPMRSKRTTRSMEKLKQIQKTLGEFNKRTPDFCLGKFVDSVLAHCHGTEHAPPEREDTGDDDDTGHGLLTPERSGVSGRPHALRMDWASCVLPRHGEDAGAFARELMANAHANLKLASKARKLRRTHPKNVLEKAYETAVTKGTPGASTTVILSLDRTNLRWAYIGDSAFAVLRGGKIVYRSLSGAKVGGMSTVKDGDVVVLGTDGLFDNVHDAQLERAVRMGTKLGFSPKNMAGIAYNVSRNDKAWTLYSLKARGGKKDDITVIVAYIAESDDDGTTQPAALRIRSPISADSLSKGGAKSMNHEEQHRKSRMLEQQSEKAGEGWVGRTKKTNLSKAVSQSPYHSRLSRTSPGRKGDPWPEVSPRLCGGAVESEKKERCRRRRTAVRTCEEPQPSGDEGSKAQRRSNRQAGCLDRMQRANWRAHGTGRLYLFPRGTRHIPTRPRHAHGSSRGVVPGGRPCTPGPFERSDRVRESVRTPQPNCLSLPCVVAPPLLPSPLPHLFPSHCRPRAPPRLPARAGGGSEGAAAPGGGLGPAPLPPPSHQVPLADSIFLRTAGKTPSKPSAMNVPAEDDRGGSKPAGPNVVASLTYRSLAAPVSKPVDKFPLLPAFLKVSIAR</sequence>
<dbReference type="InterPro" id="IPR001932">
    <property type="entry name" value="PPM-type_phosphatase-like_dom"/>
</dbReference>
<dbReference type="EMBL" id="JACEFO010000500">
    <property type="protein sequence ID" value="KAF8768854.1"/>
    <property type="molecule type" value="Genomic_DNA"/>
</dbReference>
<feature type="region of interest" description="Disordered" evidence="4">
    <location>
        <begin position="411"/>
        <end position="435"/>
    </location>
</feature>
<dbReference type="PANTHER" id="PTHR12320">
    <property type="entry name" value="PROTEIN PHOSPHATASE 2C"/>
    <property type="match status" value="1"/>
</dbReference>
<dbReference type="PROSITE" id="PS51746">
    <property type="entry name" value="PPM_2"/>
    <property type="match status" value="1"/>
</dbReference>
<evidence type="ECO:0000256" key="2">
    <source>
        <dbReference type="ARBA" id="ARBA00047761"/>
    </source>
</evidence>
<dbReference type="Gene3D" id="3.60.40.10">
    <property type="entry name" value="PPM-type phosphatase domain"/>
    <property type="match status" value="2"/>
</dbReference>
<feature type="region of interest" description="Disordered" evidence="4">
    <location>
        <begin position="936"/>
        <end position="1006"/>
    </location>
</feature>
<evidence type="ECO:0000256" key="1">
    <source>
        <dbReference type="ARBA" id="ARBA00013081"/>
    </source>
</evidence>
<dbReference type="GO" id="GO:0004722">
    <property type="term" value="F:protein serine/threonine phosphatase activity"/>
    <property type="evidence" value="ECO:0007669"/>
    <property type="project" value="UniProtKB-EC"/>
</dbReference>
<feature type="compositionally biased region" description="Polar residues" evidence="4">
    <location>
        <begin position="759"/>
        <end position="776"/>
    </location>
</feature>
<accession>A0A835FQ19</accession>
<name>A0A835FQ19_9POAL</name>
<dbReference type="SUPFAM" id="SSF81606">
    <property type="entry name" value="PP2C-like"/>
    <property type="match status" value="2"/>
</dbReference>
<proteinExistence type="predicted"/>
<dbReference type="Proteomes" id="UP000636709">
    <property type="component" value="Unassembled WGS sequence"/>
</dbReference>
<dbReference type="OrthoDB" id="681748at2759"/>
<feature type="region of interest" description="Disordered" evidence="4">
    <location>
        <begin position="866"/>
        <end position="897"/>
    </location>
</feature>
<evidence type="ECO:0000256" key="4">
    <source>
        <dbReference type="SAM" id="MobiDB-lite"/>
    </source>
</evidence>
<comment type="catalytic activity">
    <reaction evidence="2">
        <text>O-phospho-L-seryl-[protein] + H2O = L-seryl-[protein] + phosphate</text>
        <dbReference type="Rhea" id="RHEA:20629"/>
        <dbReference type="Rhea" id="RHEA-COMP:9863"/>
        <dbReference type="Rhea" id="RHEA-COMP:11604"/>
        <dbReference type="ChEBI" id="CHEBI:15377"/>
        <dbReference type="ChEBI" id="CHEBI:29999"/>
        <dbReference type="ChEBI" id="CHEBI:43474"/>
        <dbReference type="ChEBI" id="CHEBI:83421"/>
        <dbReference type="EC" id="3.1.3.16"/>
    </reaction>
</comment>
<evidence type="ECO:0000313" key="7">
    <source>
        <dbReference type="Proteomes" id="UP000636709"/>
    </source>
</evidence>
<dbReference type="AlphaFoldDB" id="A0A835FQ19"/>
<feature type="compositionally biased region" description="Gly residues" evidence="4">
    <location>
        <begin position="943"/>
        <end position="958"/>
    </location>
</feature>
<feature type="region of interest" description="Disordered" evidence="4">
    <location>
        <begin position="473"/>
        <end position="505"/>
    </location>
</feature>
<evidence type="ECO:0000256" key="3">
    <source>
        <dbReference type="ARBA" id="ARBA00048336"/>
    </source>
</evidence>
<dbReference type="InterPro" id="IPR036457">
    <property type="entry name" value="PPM-type-like_dom_sf"/>
</dbReference>
<protein>
    <recommendedName>
        <fullName evidence="1">protein-serine/threonine phosphatase</fullName>
        <ecNumber evidence="1">3.1.3.16</ecNumber>
    </recommendedName>
</protein>
<comment type="caution">
    <text evidence="6">The sequence shown here is derived from an EMBL/GenBank/DDBJ whole genome shotgun (WGS) entry which is preliminary data.</text>
</comment>
<organism evidence="6 7">
    <name type="scientific">Digitaria exilis</name>
    <dbReference type="NCBI Taxonomy" id="1010633"/>
    <lineage>
        <taxon>Eukaryota</taxon>
        <taxon>Viridiplantae</taxon>
        <taxon>Streptophyta</taxon>
        <taxon>Embryophyta</taxon>
        <taxon>Tracheophyta</taxon>
        <taxon>Spermatophyta</taxon>
        <taxon>Magnoliopsida</taxon>
        <taxon>Liliopsida</taxon>
        <taxon>Poales</taxon>
        <taxon>Poaceae</taxon>
        <taxon>PACMAD clade</taxon>
        <taxon>Panicoideae</taxon>
        <taxon>Panicodae</taxon>
        <taxon>Paniceae</taxon>
        <taxon>Anthephorinae</taxon>
        <taxon>Digitaria</taxon>
    </lineage>
</organism>
<feature type="domain" description="PPM-type phosphatase" evidence="5">
    <location>
        <begin position="64"/>
        <end position="300"/>
    </location>
</feature>